<dbReference type="Pfam" id="PF07730">
    <property type="entry name" value="HisKA_3"/>
    <property type="match status" value="1"/>
</dbReference>
<evidence type="ECO:0000313" key="13">
    <source>
        <dbReference type="Proteomes" id="UP000319210"/>
    </source>
</evidence>
<dbReference type="CDD" id="cd16917">
    <property type="entry name" value="HATPase_UhpB-NarQ-NarX-like"/>
    <property type="match status" value="1"/>
</dbReference>
<dbReference type="Gene3D" id="3.30.565.10">
    <property type="entry name" value="Histidine kinase-like ATPase, C-terminal domain"/>
    <property type="match status" value="1"/>
</dbReference>
<keyword evidence="9" id="KW-0812">Transmembrane</keyword>
<evidence type="ECO:0000259" key="10">
    <source>
        <dbReference type="Pfam" id="PF02518"/>
    </source>
</evidence>
<dbReference type="AlphaFoldDB" id="A0A4Y3QSU9"/>
<evidence type="ECO:0000256" key="6">
    <source>
        <dbReference type="ARBA" id="ARBA00022777"/>
    </source>
</evidence>
<proteinExistence type="predicted"/>
<dbReference type="InterPro" id="IPR050482">
    <property type="entry name" value="Sensor_HK_TwoCompSys"/>
</dbReference>
<dbReference type="GO" id="GO:0000155">
    <property type="term" value="F:phosphorelay sensor kinase activity"/>
    <property type="evidence" value="ECO:0007669"/>
    <property type="project" value="InterPro"/>
</dbReference>
<feature type="domain" description="Signal transduction histidine kinase subgroup 3 dimerisation and phosphoacceptor" evidence="11">
    <location>
        <begin position="276"/>
        <end position="340"/>
    </location>
</feature>
<dbReference type="InterPro" id="IPR011712">
    <property type="entry name" value="Sig_transdc_His_kin_sub3_dim/P"/>
</dbReference>
<evidence type="ECO:0000256" key="2">
    <source>
        <dbReference type="ARBA" id="ARBA00012438"/>
    </source>
</evidence>
<keyword evidence="9" id="KW-1133">Transmembrane helix</keyword>
<keyword evidence="7" id="KW-0067">ATP-binding</keyword>
<evidence type="ECO:0000256" key="5">
    <source>
        <dbReference type="ARBA" id="ARBA00022741"/>
    </source>
</evidence>
<feature type="transmembrane region" description="Helical" evidence="9">
    <location>
        <begin position="222"/>
        <end position="247"/>
    </location>
</feature>
<keyword evidence="13" id="KW-1185">Reference proteome</keyword>
<dbReference type="PANTHER" id="PTHR24421">
    <property type="entry name" value="NITRATE/NITRITE SENSOR PROTEIN NARX-RELATED"/>
    <property type="match status" value="1"/>
</dbReference>
<reference evidence="12 13" key="1">
    <citation type="submission" date="2019-06" db="EMBL/GenBank/DDBJ databases">
        <title>Whole genome shotgun sequence of Streptomyces cacaoi subsp. cacaoi NBRC 12748.</title>
        <authorList>
            <person name="Hosoyama A."/>
            <person name="Uohara A."/>
            <person name="Ohji S."/>
            <person name="Ichikawa N."/>
        </authorList>
    </citation>
    <scope>NUCLEOTIDE SEQUENCE [LARGE SCALE GENOMIC DNA]</scope>
    <source>
        <strain evidence="12 13">NBRC 12748</strain>
    </source>
</reference>
<dbReference type="EC" id="2.7.13.3" evidence="2"/>
<dbReference type="SUPFAM" id="SSF55874">
    <property type="entry name" value="ATPase domain of HSP90 chaperone/DNA topoisomerase II/histidine kinase"/>
    <property type="match status" value="1"/>
</dbReference>
<dbReference type="EMBL" id="BJMM01000003">
    <property type="protein sequence ID" value="GEB48282.1"/>
    <property type="molecule type" value="Genomic_DNA"/>
</dbReference>
<keyword evidence="6" id="KW-0418">Kinase</keyword>
<keyword evidence="4" id="KW-0808">Transferase</keyword>
<evidence type="ECO:0000259" key="11">
    <source>
        <dbReference type="Pfam" id="PF07730"/>
    </source>
</evidence>
<keyword evidence="8" id="KW-0902">Two-component regulatory system</keyword>
<name>A0A4Y3QSU9_STRCI</name>
<evidence type="ECO:0000313" key="12">
    <source>
        <dbReference type="EMBL" id="GEB48282.1"/>
    </source>
</evidence>
<comment type="catalytic activity">
    <reaction evidence="1">
        <text>ATP + protein L-histidine = ADP + protein N-phospho-L-histidine.</text>
        <dbReference type="EC" id="2.7.13.3"/>
    </reaction>
</comment>
<evidence type="ECO:0000256" key="9">
    <source>
        <dbReference type="SAM" id="Phobius"/>
    </source>
</evidence>
<evidence type="ECO:0000256" key="8">
    <source>
        <dbReference type="ARBA" id="ARBA00023012"/>
    </source>
</evidence>
<feature type="domain" description="Histidine kinase/HSP90-like ATPase" evidence="10">
    <location>
        <begin position="384"/>
        <end position="478"/>
    </location>
</feature>
<dbReference type="Gene3D" id="1.20.5.1930">
    <property type="match status" value="1"/>
</dbReference>
<dbReference type="Proteomes" id="UP000319210">
    <property type="component" value="Unassembled WGS sequence"/>
</dbReference>
<dbReference type="PANTHER" id="PTHR24421:SF10">
    <property type="entry name" value="NITRATE_NITRITE SENSOR PROTEIN NARQ"/>
    <property type="match status" value="1"/>
</dbReference>
<dbReference type="GO" id="GO:0046983">
    <property type="term" value="F:protein dimerization activity"/>
    <property type="evidence" value="ECO:0007669"/>
    <property type="project" value="InterPro"/>
</dbReference>
<protein>
    <recommendedName>
        <fullName evidence="2">histidine kinase</fullName>
        <ecNumber evidence="2">2.7.13.3</ecNumber>
    </recommendedName>
</protein>
<gene>
    <name evidence="12" type="ORF">SCA03_08330</name>
</gene>
<dbReference type="InterPro" id="IPR003594">
    <property type="entry name" value="HATPase_dom"/>
</dbReference>
<accession>A0A4Y3QSU9</accession>
<organism evidence="12 13">
    <name type="scientific">Streptomyces cacaoi</name>
    <dbReference type="NCBI Taxonomy" id="1898"/>
    <lineage>
        <taxon>Bacteria</taxon>
        <taxon>Bacillati</taxon>
        <taxon>Actinomycetota</taxon>
        <taxon>Actinomycetes</taxon>
        <taxon>Kitasatosporales</taxon>
        <taxon>Streptomycetaceae</taxon>
        <taxon>Streptomyces</taxon>
    </lineage>
</organism>
<keyword evidence="3" id="KW-0597">Phosphoprotein</keyword>
<dbReference type="GO" id="GO:0005524">
    <property type="term" value="F:ATP binding"/>
    <property type="evidence" value="ECO:0007669"/>
    <property type="project" value="UniProtKB-KW"/>
</dbReference>
<dbReference type="Pfam" id="PF02518">
    <property type="entry name" value="HATPase_c"/>
    <property type="match status" value="1"/>
</dbReference>
<sequence>MCRSDLPAPVRRGGFGSGARTTVAAGAGKRLTGRSGRGVAPCGEAPLALPGEVHLWRRLYSAAMRNVIAPALSRSSCRGWVLACAGAAAALPPLAVAVVATAAVRGPETAAPLVAGLLLLGFVSAVVLMALPRPVRRGSVALARALLDARLPAPVDRPRMPWGDRLRTAGWMLAHTVVGSVLLCATGLGLFAAFAFPGIWLSDGGRIALGWFTLAAPHGWRGAWTLLLGAGCLLAVGYLTAGATLVLRRLATRLLGHSPAERLAAAEERTRRLEHRNRLAQDLHDSIGHTLTASTIQAAVGRELIDRDPEAAKRALSNIEGSTRAAMDDLDHVVGALRDERAPTRPQPTLAALGTLTAQAERAGAQLTARVEGDLTRLPAATSREAYRILQEALTNALRHGDRSALRLSVTASADRLCLELTNPLPGKPLASAERPDAERVGHGLAGIGERVELLGGELSAGPAPDGRWRLSVALPLPSAAAA</sequence>
<feature type="transmembrane region" description="Helical" evidence="9">
    <location>
        <begin position="169"/>
        <end position="202"/>
    </location>
</feature>
<keyword evidence="5" id="KW-0547">Nucleotide-binding</keyword>
<evidence type="ECO:0000256" key="7">
    <source>
        <dbReference type="ARBA" id="ARBA00022840"/>
    </source>
</evidence>
<feature type="transmembrane region" description="Helical" evidence="9">
    <location>
        <begin position="80"/>
        <end position="104"/>
    </location>
</feature>
<feature type="transmembrane region" description="Helical" evidence="9">
    <location>
        <begin position="110"/>
        <end position="131"/>
    </location>
</feature>
<keyword evidence="9" id="KW-0472">Membrane</keyword>
<evidence type="ECO:0000256" key="1">
    <source>
        <dbReference type="ARBA" id="ARBA00000085"/>
    </source>
</evidence>
<dbReference type="GO" id="GO:0016020">
    <property type="term" value="C:membrane"/>
    <property type="evidence" value="ECO:0007669"/>
    <property type="project" value="InterPro"/>
</dbReference>
<evidence type="ECO:0000256" key="4">
    <source>
        <dbReference type="ARBA" id="ARBA00022679"/>
    </source>
</evidence>
<dbReference type="InterPro" id="IPR036890">
    <property type="entry name" value="HATPase_C_sf"/>
</dbReference>
<comment type="caution">
    <text evidence="12">The sequence shown here is derived from an EMBL/GenBank/DDBJ whole genome shotgun (WGS) entry which is preliminary data.</text>
</comment>
<evidence type="ECO:0000256" key="3">
    <source>
        <dbReference type="ARBA" id="ARBA00022553"/>
    </source>
</evidence>